<dbReference type="RefSeq" id="WP_235956804.1">
    <property type="nucleotide sequence ID" value="NZ_BLTE01000001.1"/>
</dbReference>
<evidence type="ECO:0000256" key="2">
    <source>
        <dbReference type="ARBA" id="ARBA00022803"/>
    </source>
</evidence>
<keyword evidence="1" id="KW-0677">Repeat</keyword>
<dbReference type="InterPro" id="IPR051012">
    <property type="entry name" value="CellSynth/LPSAsmb/PSIAsmb"/>
</dbReference>
<name>A0A6V8LQD6_9BACT</name>
<accession>A0A6V8LQD6</accession>
<evidence type="ECO:0000256" key="4">
    <source>
        <dbReference type="SAM" id="MobiDB-lite"/>
    </source>
</evidence>
<reference evidence="5 6" key="2">
    <citation type="submission" date="2020-05" db="EMBL/GenBank/DDBJ databases">
        <title>Draft genome sequence of Desulfovibrio sp. strainFSS-1.</title>
        <authorList>
            <person name="Shimoshige H."/>
            <person name="Kobayashi H."/>
            <person name="Maekawa T."/>
        </authorList>
    </citation>
    <scope>NUCLEOTIDE SEQUENCE [LARGE SCALE GENOMIC DNA]</scope>
    <source>
        <strain evidence="5 6">SIID29052-01</strain>
    </source>
</reference>
<dbReference type="SMART" id="SM00028">
    <property type="entry name" value="TPR"/>
    <property type="match status" value="3"/>
</dbReference>
<reference evidence="5 6" key="1">
    <citation type="submission" date="2020-04" db="EMBL/GenBank/DDBJ databases">
        <authorList>
            <consortium name="Desulfovibrio sp. FSS-1 genome sequencing consortium"/>
            <person name="Shimoshige H."/>
            <person name="Kobayashi H."/>
            <person name="Maekawa T."/>
        </authorList>
    </citation>
    <scope>NUCLEOTIDE SEQUENCE [LARGE SCALE GENOMIC DNA]</scope>
    <source>
        <strain evidence="5 6">SIID29052-01</strain>
    </source>
</reference>
<dbReference type="PROSITE" id="PS50005">
    <property type="entry name" value="TPR"/>
    <property type="match status" value="2"/>
</dbReference>
<dbReference type="Gene3D" id="1.25.40.10">
    <property type="entry name" value="Tetratricopeptide repeat domain"/>
    <property type="match status" value="1"/>
</dbReference>
<dbReference type="PANTHER" id="PTHR45586">
    <property type="entry name" value="TPR REPEAT-CONTAINING PROTEIN PA4667"/>
    <property type="match status" value="1"/>
</dbReference>
<dbReference type="PANTHER" id="PTHR45586:SF1">
    <property type="entry name" value="LIPOPOLYSACCHARIDE ASSEMBLY PROTEIN B"/>
    <property type="match status" value="1"/>
</dbReference>
<evidence type="ECO:0000256" key="1">
    <source>
        <dbReference type="ARBA" id="ARBA00022737"/>
    </source>
</evidence>
<organism evidence="5 6">
    <name type="scientific">Fundidesulfovibrio magnetotacticus</name>
    <dbReference type="NCBI Taxonomy" id="2730080"/>
    <lineage>
        <taxon>Bacteria</taxon>
        <taxon>Pseudomonadati</taxon>
        <taxon>Thermodesulfobacteriota</taxon>
        <taxon>Desulfovibrionia</taxon>
        <taxon>Desulfovibrionales</taxon>
        <taxon>Desulfovibrionaceae</taxon>
        <taxon>Fundidesulfovibrio</taxon>
    </lineage>
</organism>
<dbReference type="EMBL" id="BLTE01000001">
    <property type="protein sequence ID" value="GFK92771.1"/>
    <property type="molecule type" value="Genomic_DNA"/>
</dbReference>
<evidence type="ECO:0000313" key="5">
    <source>
        <dbReference type="EMBL" id="GFK92771.1"/>
    </source>
</evidence>
<proteinExistence type="predicted"/>
<evidence type="ECO:0000256" key="3">
    <source>
        <dbReference type="PROSITE-ProRule" id="PRU00339"/>
    </source>
</evidence>
<dbReference type="Proteomes" id="UP000494245">
    <property type="component" value="Unassembled WGS sequence"/>
</dbReference>
<dbReference type="SUPFAM" id="SSF48452">
    <property type="entry name" value="TPR-like"/>
    <property type="match status" value="1"/>
</dbReference>
<keyword evidence="2 3" id="KW-0802">TPR repeat</keyword>
<evidence type="ECO:0000313" key="6">
    <source>
        <dbReference type="Proteomes" id="UP000494245"/>
    </source>
</evidence>
<sequence>MSESMDIQEGGQSPRVASRPRDKIKGIFSTQSIQKVGTGTTTRKTIQKTYWFVEELEENQLEIQPLNKNYIPSGPKRKITIEDLLAKFAPEPEFYISTVYPKLQELSRTIQKGERHREKGEIFSAELEFGQALKVDEENVRANFGLGLTYLDRGEAHKANDIFERLVRLDAAFEPEHKHLFNDFGISLRKNKMLDQALDYYRKAESLTESDENLFYNIARAYFEKDNATQCLEYLKNALRLNPELVEARKFVKYLVEQNKVSLDLPGVRELLPRDDPSRQPINVGI</sequence>
<feature type="repeat" description="TPR" evidence="3">
    <location>
        <begin position="212"/>
        <end position="245"/>
    </location>
</feature>
<feature type="repeat" description="TPR" evidence="3">
    <location>
        <begin position="140"/>
        <end position="173"/>
    </location>
</feature>
<gene>
    <name evidence="5" type="primary">lapB_1</name>
    <name evidence="5" type="ORF">NNJEOMEG_00598</name>
</gene>
<keyword evidence="6" id="KW-1185">Reference proteome</keyword>
<dbReference type="AlphaFoldDB" id="A0A6V8LQD6"/>
<dbReference type="Pfam" id="PF13181">
    <property type="entry name" value="TPR_8"/>
    <property type="match status" value="1"/>
</dbReference>
<protein>
    <submittedName>
        <fullName evidence="5">Lipopolysaccharide assembly protein B</fullName>
    </submittedName>
</protein>
<feature type="region of interest" description="Disordered" evidence="4">
    <location>
        <begin position="1"/>
        <end position="23"/>
    </location>
</feature>
<dbReference type="InterPro" id="IPR019734">
    <property type="entry name" value="TPR_rpt"/>
</dbReference>
<dbReference type="InterPro" id="IPR011990">
    <property type="entry name" value="TPR-like_helical_dom_sf"/>
</dbReference>
<comment type="caution">
    <text evidence="5">The sequence shown here is derived from an EMBL/GenBank/DDBJ whole genome shotgun (WGS) entry which is preliminary data.</text>
</comment>